<dbReference type="AlphaFoldDB" id="A0AAV4RFD4"/>
<dbReference type="Proteomes" id="UP001054837">
    <property type="component" value="Unassembled WGS sequence"/>
</dbReference>
<evidence type="ECO:0000313" key="2">
    <source>
        <dbReference type="EMBL" id="GIY19666.1"/>
    </source>
</evidence>
<name>A0AAV4RFD4_9ARAC</name>
<dbReference type="EMBL" id="BPLQ01006056">
    <property type="protein sequence ID" value="GIY19666.1"/>
    <property type="molecule type" value="Genomic_DNA"/>
</dbReference>
<feature type="region of interest" description="Disordered" evidence="1">
    <location>
        <begin position="26"/>
        <end position="59"/>
    </location>
</feature>
<reference evidence="2 3" key="1">
    <citation type="submission" date="2021-06" db="EMBL/GenBank/DDBJ databases">
        <title>Caerostris darwini draft genome.</title>
        <authorList>
            <person name="Kono N."/>
            <person name="Arakawa K."/>
        </authorList>
    </citation>
    <scope>NUCLEOTIDE SEQUENCE [LARGE SCALE GENOMIC DNA]</scope>
</reference>
<protein>
    <submittedName>
        <fullName evidence="2">Uncharacterized protein</fullName>
    </submittedName>
</protein>
<evidence type="ECO:0000313" key="3">
    <source>
        <dbReference type="Proteomes" id="UP001054837"/>
    </source>
</evidence>
<sequence length="145" mass="15839">MRFPERKLVLGTRRLLREIATEPFRQHQTLPSPPHPTKCACQSAPAGLGRGGVRKRQRRTGTAYRWEAARRLCAPGPSTSGSLGPTFHSPRTIVGDVTGPGDKASGCGKPPTGQEMIRSAKSSARLLDYFSRQALPPLEAIYSFR</sequence>
<feature type="region of interest" description="Disordered" evidence="1">
    <location>
        <begin position="75"/>
        <end position="114"/>
    </location>
</feature>
<proteinExistence type="predicted"/>
<comment type="caution">
    <text evidence="2">The sequence shown here is derived from an EMBL/GenBank/DDBJ whole genome shotgun (WGS) entry which is preliminary data.</text>
</comment>
<gene>
    <name evidence="2" type="ORF">CDAR_274471</name>
</gene>
<organism evidence="2 3">
    <name type="scientific">Caerostris darwini</name>
    <dbReference type="NCBI Taxonomy" id="1538125"/>
    <lineage>
        <taxon>Eukaryota</taxon>
        <taxon>Metazoa</taxon>
        <taxon>Ecdysozoa</taxon>
        <taxon>Arthropoda</taxon>
        <taxon>Chelicerata</taxon>
        <taxon>Arachnida</taxon>
        <taxon>Araneae</taxon>
        <taxon>Araneomorphae</taxon>
        <taxon>Entelegynae</taxon>
        <taxon>Araneoidea</taxon>
        <taxon>Araneidae</taxon>
        <taxon>Caerostris</taxon>
    </lineage>
</organism>
<keyword evidence="3" id="KW-1185">Reference proteome</keyword>
<accession>A0AAV4RFD4</accession>
<evidence type="ECO:0000256" key="1">
    <source>
        <dbReference type="SAM" id="MobiDB-lite"/>
    </source>
</evidence>